<name>Q5BA38_EMENI</name>
<gene>
    <name evidence="3" type="ORF">ANIA_02592</name>
</gene>
<keyword evidence="4" id="KW-1185">Reference proteome</keyword>
<evidence type="ECO:0000313" key="3">
    <source>
        <dbReference type="EMBL" id="CBF87161.1"/>
    </source>
</evidence>
<dbReference type="EMBL" id="BN001307">
    <property type="protein sequence ID" value="CBF87161.1"/>
    <property type="molecule type" value="Genomic_DNA"/>
</dbReference>
<organism evidence="3 4">
    <name type="scientific">Emericella nidulans (strain FGSC A4 / ATCC 38163 / CBS 112.46 / NRRL 194 / M139)</name>
    <name type="common">Aspergillus nidulans</name>
    <dbReference type="NCBI Taxonomy" id="227321"/>
    <lineage>
        <taxon>Eukaryota</taxon>
        <taxon>Fungi</taxon>
        <taxon>Dikarya</taxon>
        <taxon>Ascomycota</taxon>
        <taxon>Pezizomycotina</taxon>
        <taxon>Eurotiomycetes</taxon>
        <taxon>Eurotiomycetidae</taxon>
        <taxon>Eurotiales</taxon>
        <taxon>Aspergillaceae</taxon>
        <taxon>Aspergillus</taxon>
        <taxon>Aspergillus subgen. Nidulantes</taxon>
    </lineage>
</organism>
<dbReference type="Gene3D" id="3.40.30.10">
    <property type="entry name" value="Glutaredoxin"/>
    <property type="match status" value="1"/>
</dbReference>
<dbReference type="STRING" id="227321.Q5BA38"/>
<dbReference type="Pfam" id="PF13417">
    <property type="entry name" value="GST_N_3"/>
    <property type="match status" value="1"/>
</dbReference>
<dbReference type="InterPro" id="IPR036282">
    <property type="entry name" value="Glutathione-S-Trfase_C_sf"/>
</dbReference>
<reference evidence="4" key="2">
    <citation type="journal article" date="2009" name="Fungal Genet. Biol.">
        <title>The 2008 update of the Aspergillus nidulans genome annotation: a community effort.</title>
        <authorList>
            <person name="Wortman J.R."/>
            <person name="Gilsenan J.M."/>
            <person name="Joardar V."/>
            <person name="Deegan J."/>
            <person name="Clutterbuck J."/>
            <person name="Andersen M.R."/>
            <person name="Archer D."/>
            <person name="Bencina M."/>
            <person name="Braus G."/>
            <person name="Coutinho P."/>
            <person name="von Dohren H."/>
            <person name="Doonan J."/>
            <person name="Driessen A.J."/>
            <person name="Durek P."/>
            <person name="Espeso E."/>
            <person name="Fekete E."/>
            <person name="Flipphi M."/>
            <person name="Estrada C.G."/>
            <person name="Geysens S."/>
            <person name="Goldman G."/>
            <person name="de Groot P.W."/>
            <person name="Hansen K."/>
            <person name="Harris S.D."/>
            <person name="Heinekamp T."/>
            <person name="Helmstaedt K."/>
            <person name="Henrissat B."/>
            <person name="Hofmann G."/>
            <person name="Homan T."/>
            <person name="Horio T."/>
            <person name="Horiuchi H."/>
            <person name="James S."/>
            <person name="Jones M."/>
            <person name="Karaffa L."/>
            <person name="Karanyi Z."/>
            <person name="Kato M."/>
            <person name="Keller N."/>
            <person name="Kelly D.E."/>
            <person name="Kiel J.A."/>
            <person name="Kim J.M."/>
            <person name="van der Klei I.J."/>
            <person name="Klis F.M."/>
            <person name="Kovalchuk A."/>
            <person name="Krasevec N."/>
            <person name="Kubicek C.P."/>
            <person name="Liu B."/>
            <person name="Maccabe A."/>
            <person name="Meyer V."/>
            <person name="Mirabito P."/>
            <person name="Miskei M."/>
            <person name="Mos M."/>
            <person name="Mullins J."/>
            <person name="Nelson D.R."/>
            <person name="Nielsen J."/>
            <person name="Oakley B.R."/>
            <person name="Osmani S.A."/>
            <person name="Pakula T."/>
            <person name="Paszewski A."/>
            <person name="Paulsen I."/>
            <person name="Pilsyk S."/>
            <person name="Pocsi I."/>
            <person name="Punt P.J."/>
            <person name="Ram A.F."/>
            <person name="Ren Q."/>
            <person name="Robellet X."/>
            <person name="Robson G."/>
            <person name="Seiboth B."/>
            <person name="van Solingen P."/>
            <person name="Specht T."/>
            <person name="Sun J."/>
            <person name="Taheri-Talesh N."/>
            <person name="Takeshita N."/>
            <person name="Ussery D."/>
            <person name="vanKuyk P.A."/>
            <person name="Visser H."/>
            <person name="van de Vondervoort P.J."/>
            <person name="de Vries R.P."/>
            <person name="Walton J."/>
            <person name="Xiang X."/>
            <person name="Xiong Y."/>
            <person name="Zeng A.P."/>
            <person name="Brandt B.W."/>
            <person name="Cornell M.J."/>
            <person name="van den Hondel C.A."/>
            <person name="Visser J."/>
            <person name="Oliver S.G."/>
            <person name="Turner G."/>
        </authorList>
    </citation>
    <scope>GENOME REANNOTATION</scope>
    <source>
        <strain evidence="4">FGSC A4 / ATCC 38163 / CBS 112.46 / NRRL 194 / M139</strain>
    </source>
</reference>
<dbReference type="CDD" id="cd00299">
    <property type="entry name" value="GST_C_family"/>
    <property type="match status" value="1"/>
</dbReference>
<evidence type="ECO:0000313" key="4">
    <source>
        <dbReference type="Proteomes" id="UP000000560"/>
    </source>
</evidence>
<dbReference type="InterPro" id="IPR036249">
    <property type="entry name" value="Thioredoxin-like_sf"/>
</dbReference>
<protein>
    <submittedName>
        <fullName evidence="3">Uncharacterized protein</fullName>
    </submittedName>
</protein>
<dbReference type="OrthoDB" id="4951845at2759"/>
<dbReference type="Gene3D" id="1.20.1050.10">
    <property type="match status" value="1"/>
</dbReference>
<dbReference type="eggNOG" id="ENOG502SAAV">
    <property type="taxonomic scope" value="Eukaryota"/>
</dbReference>
<dbReference type="GeneID" id="2875149"/>
<dbReference type="RefSeq" id="XP_660196.1">
    <property type="nucleotide sequence ID" value="XM_655104.2"/>
</dbReference>
<evidence type="ECO:0000259" key="1">
    <source>
        <dbReference type="Pfam" id="PF13417"/>
    </source>
</evidence>
<sequence>MATSEPEPVHFFDLYSDLPGPAKSWSPNTLGVRAVLNFKGIPYTQSWISYPDIKPLITGLGLPPNREGIPYTLPAIIHRSSVTSNPNGALMDSLPIVLHLDKTFPSPSVFPSGDASYALVLAVQKVCKLLRPVISKLVIPRVVEHLDDRGQKYFNETRSAWFGKPLAQVHPTDQASLDELWKLAETEAAVLIHMLKGRDGKKGLFFEGEKAGYADLLFASQLAFINRFNPELFKKFLQLGDGEFKTLYEACLPWLEGQGEDREWPVPSCSS</sequence>
<dbReference type="KEGG" id="ani:ANIA_02592"/>
<feature type="domain" description="GST N-terminal" evidence="1">
    <location>
        <begin position="26"/>
        <end position="107"/>
    </location>
</feature>
<dbReference type="SUPFAM" id="SSF52833">
    <property type="entry name" value="Thioredoxin-like"/>
    <property type="match status" value="1"/>
</dbReference>
<accession>Q5BA38</accession>
<dbReference type="InterPro" id="IPR004045">
    <property type="entry name" value="Glutathione_S-Trfase_N"/>
</dbReference>
<dbReference type="OMA" id="DSEPIAM"/>
<dbReference type="Proteomes" id="UP000000560">
    <property type="component" value="Chromosome VII"/>
</dbReference>
<dbReference type="HOGENOM" id="CLU_011226_4_2_1"/>
<evidence type="ECO:0000259" key="2">
    <source>
        <dbReference type="Pfam" id="PF22041"/>
    </source>
</evidence>
<dbReference type="VEuPathDB" id="FungiDB:AN2592"/>
<reference evidence="4" key="1">
    <citation type="journal article" date="2005" name="Nature">
        <title>Sequencing of Aspergillus nidulans and comparative analysis with A. fumigatus and A. oryzae.</title>
        <authorList>
            <person name="Galagan J.E."/>
            <person name="Calvo S.E."/>
            <person name="Cuomo C."/>
            <person name="Ma L.J."/>
            <person name="Wortman J.R."/>
            <person name="Batzoglou S."/>
            <person name="Lee S.I."/>
            <person name="Basturkmen M."/>
            <person name="Spevak C.C."/>
            <person name="Clutterbuck J."/>
            <person name="Kapitonov V."/>
            <person name="Jurka J."/>
            <person name="Scazzocchio C."/>
            <person name="Farman M."/>
            <person name="Butler J."/>
            <person name="Purcell S."/>
            <person name="Harris S."/>
            <person name="Braus G.H."/>
            <person name="Draht O."/>
            <person name="Busch S."/>
            <person name="D'Enfert C."/>
            <person name="Bouchier C."/>
            <person name="Goldman G.H."/>
            <person name="Bell-Pedersen D."/>
            <person name="Griffiths-Jones S."/>
            <person name="Doonan J.H."/>
            <person name="Yu J."/>
            <person name="Vienken K."/>
            <person name="Pain A."/>
            <person name="Freitag M."/>
            <person name="Selker E.U."/>
            <person name="Archer D.B."/>
            <person name="Penalva M.A."/>
            <person name="Oakley B.R."/>
            <person name="Momany M."/>
            <person name="Tanaka T."/>
            <person name="Kumagai T."/>
            <person name="Asai K."/>
            <person name="Machida M."/>
            <person name="Nierman W.C."/>
            <person name="Denning D.W."/>
            <person name="Caddick M."/>
            <person name="Hynes M."/>
            <person name="Paoletti M."/>
            <person name="Fischer R."/>
            <person name="Miller B."/>
            <person name="Dyer P."/>
            <person name="Sachs M.S."/>
            <person name="Osmani S.A."/>
            <person name="Birren B.W."/>
        </authorList>
    </citation>
    <scope>NUCLEOTIDE SEQUENCE [LARGE SCALE GENOMIC DNA]</scope>
    <source>
        <strain evidence="4">FGSC A4 / ATCC 38163 / CBS 112.46 / NRRL 194 / M139</strain>
    </source>
</reference>
<dbReference type="SUPFAM" id="SSF47616">
    <property type="entry name" value="GST C-terminal domain-like"/>
    <property type="match status" value="1"/>
</dbReference>
<dbReference type="InParanoid" id="Q5BA38"/>
<dbReference type="AlphaFoldDB" id="Q5BA38"/>
<dbReference type="Pfam" id="PF22041">
    <property type="entry name" value="GST_C_7"/>
    <property type="match status" value="1"/>
</dbReference>
<accession>C8VKL2</accession>
<dbReference type="InterPro" id="IPR054416">
    <property type="entry name" value="GST_UstS-like_C"/>
</dbReference>
<proteinExistence type="predicted"/>
<feature type="domain" description="Glutathione S-transferase UstS-like C-terminal" evidence="2">
    <location>
        <begin position="130"/>
        <end position="254"/>
    </location>
</feature>